<keyword evidence="1" id="KW-0472">Membrane</keyword>
<feature type="transmembrane region" description="Helical" evidence="1">
    <location>
        <begin position="35"/>
        <end position="56"/>
    </location>
</feature>
<evidence type="ECO:0000259" key="2">
    <source>
        <dbReference type="Pfam" id="PF12051"/>
    </source>
</evidence>
<organism evidence="3 4">
    <name type="scientific">Sclerotinia borealis (strain F-4128)</name>
    <dbReference type="NCBI Taxonomy" id="1432307"/>
    <lineage>
        <taxon>Eukaryota</taxon>
        <taxon>Fungi</taxon>
        <taxon>Dikarya</taxon>
        <taxon>Ascomycota</taxon>
        <taxon>Pezizomycotina</taxon>
        <taxon>Leotiomycetes</taxon>
        <taxon>Helotiales</taxon>
        <taxon>Sclerotiniaceae</taxon>
        <taxon>Sclerotinia</taxon>
    </lineage>
</organism>
<proteinExistence type="predicted"/>
<dbReference type="STRING" id="1432307.W9CDU4"/>
<gene>
    <name evidence="3" type="ORF">SBOR_6890</name>
</gene>
<feature type="transmembrane region" description="Helical" evidence="1">
    <location>
        <begin position="367"/>
        <end position="387"/>
    </location>
</feature>
<feature type="transmembrane region" description="Helical" evidence="1">
    <location>
        <begin position="246"/>
        <end position="266"/>
    </location>
</feature>
<feature type="domain" description="DUF3533" evidence="2">
    <location>
        <begin position="39"/>
        <end position="435"/>
    </location>
</feature>
<feature type="transmembrane region" description="Helical" evidence="1">
    <location>
        <begin position="287"/>
        <end position="312"/>
    </location>
</feature>
<evidence type="ECO:0000256" key="1">
    <source>
        <dbReference type="SAM" id="Phobius"/>
    </source>
</evidence>
<comment type="caution">
    <text evidence="3">The sequence shown here is derived from an EMBL/GenBank/DDBJ whole genome shotgun (WGS) entry which is preliminary data.</text>
</comment>
<keyword evidence="1" id="KW-1133">Transmembrane helix</keyword>
<sequence>MASDQEEKGKEQDTRPVGFWDRELNTVRKEVLKKWAITTLILSTFILAILSLYWGALFRVEQNMSSLVVWVVDFDGQIAPYTDTTPIIGPQIVSAAEALIAPSGSVGWGSLPASHFNYDPMEVRKAVYNFKAWAAIIINANATALLQNAVQNGNTTFDPMGIAQTIYVQARDETTHANYITPQLLAFQSHITSTIGSNWTSQVLSQAATNPSILTNLRTTPQALSPAIGFSTYNLRPFFPPVATPAVSIGLIYLIIISFFSFSFYLPVHTKYITPQGHRPMHFYQLILWRWLATIIAYFFLSLFYSLISLAFQIPFSSGHKNISLPANPATAYGKGTFVVYWMLNWVGMAALGLACENVTMVVGQPWTAFWLVFWVITNVSTSFYLIDLAPGFYGWGYAWPLHNIVEASRQLLFDLHSRIGLNFGVLFVWVAINTALFPVCCYFMRWNTLKGEEKTMDKRGNAKEDL</sequence>
<feature type="transmembrane region" description="Helical" evidence="1">
    <location>
        <begin position="420"/>
        <end position="445"/>
    </location>
</feature>
<dbReference type="Proteomes" id="UP000019487">
    <property type="component" value="Unassembled WGS sequence"/>
</dbReference>
<accession>W9CDU4</accession>
<dbReference type="InterPro" id="IPR022703">
    <property type="entry name" value="DUF3533"/>
</dbReference>
<dbReference type="AlphaFoldDB" id="W9CDU4"/>
<dbReference type="EMBL" id="AYSA01000365">
    <property type="protein sequence ID" value="ESZ92725.1"/>
    <property type="molecule type" value="Genomic_DNA"/>
</dbReference>
<name>W9CDU4_SCLBF</name>
<keyword evidence="4" id="KW-1185">Reference proteome</keyword>
<protein>
    <recommendedName>
        <fullName evidence="2">DUF3533 domain-containing protein</fullName>
    </recommendedName>
</protein>
<dbReference type="GO" id="GO:0016020">
    <property type="term" value="C:membrane"/>
    <property type="evidence" value="ECO:0007669"/>
    <property type="project" value="TreeGrafter"/>
</dbReference>
<dbReference type="PANTHER" id="PTHR34814:SF1">
    <property type="entry name" value="NITROSOGUANIDINE RESISTANCE PROTEIN SNG1"/>
    <property type="match status" value="1"/>
</dbReference>
<dbReference type="HOGENOM" id="CLU_020178_1_0_1"/>
<dbReference type="InterPro" id="IPR053001">
    <property type="entry name" value="MNNG_permease-like"/>
</dbReference>
<evidence type="ECO:0000313" key="4">
    <source>
        <dbReference type="Proteomes" id="UP000019487"/>
    </source>
</evidence>
<keyword evidence="1" id="KW-0812">Transmembrane</keyword>
<evidence type="ECO:0000313" key="3">
    <source>
        <dbReference type="EMBL" id="ESZ92725.1"/>
    </source>
</evidence>
<dbReference type="Pfam" id="PF12051">
    <property type="entry name" value="DUF3533"/>
    <property type="match status" value="1"/>
</dbReference>
<reference evidence="3 4" key="1">
    <citation type="journal article" date="2014" name="Genome Announc.">
        <title>Draft genome sequence of Sclerotinia borealis, a psychrophilic plant pathogenic fungus.</title>
        <authorList>
            <person name="Mardanov A.V."/>
            <person name="Beletsky A.V."/>
            <person name="Kadnikov V.V."/>
            <person name="Ignatov A.N."/>
            <person name="Ravin N.V."/>
        </authorList>
    </citation>
    <scope>NUCLEOTIDE SEQUENCE [LARGE SCALE GENOMIC DNA]</scope>
    <source>
        <strain evidence="4">F-4157</strain>
    </source>
</reference>
<feature type="transmembrane region" description="Helical" evidence="1">
    <location>
        <begin position="332"/>
        <end position="355"/>
    </location>
</feature>
<dbReference type="OrthoDB" id="2140105at2759"/>
<dbReference type="PANTHER" id="PTHR34814">
    <property type="entry name" value="NITROSOGUANIDINE RESISTANCE PROTEIN SNG1"/>
    <property type="match status" value="1"/>
</dbReference>